<reference evidence="2 3" key="1">
    <citation type="submission" date="2018-04" db="EMBL/GenBank/DDBJ databases">
        <title>Massilia violaceinigra sp. nov., a novel purple-pigmented bacterium isolated from Tianshan glacier, Xinjiang, China.</title>
        <authorList>
            <person name="Wang H."/>
        </authorList>
    </citation>
    <scope>NUCLEOTIDE SEQUENCE [LARGE SCALE GENOMIC DNA]</scope>
    <source>
        <strain evidence="2 3">B448-2</strain>
    </source>
</reference>
<dbReference type="OrthoDB" id="9772295at2"/>
<dbReference type="AlphaFoldDB" id="A0A2U2HGP9"/>
<dbReference type="Pfam" id="PF08811">
    <property type="entry name" value="DUF1800"/>
    <property type="match status" value="1"/>
</dbReference>
<organism evidence="2 3">
    <name type="scientific">Massilia glaciei</name>
    <dbReference type="NCBI Taxonomy" id="1524097"/>
    <lineage>
        <taxon>Bacteria</taxon>
        <taxon>Pseudomonadati</taxon>
        <taxon>Pseudomonadota</taxon>
        <taxon>Betaproteobacteria</taxon>
        <taxon>Burkholderiales</taxon>
        <taxon>Oxalobacteraceae</taxon>
        <taxon>Telluria group</taxon>
        <taxon>Massilia</taxon>
    </lineage>
</organism>
<sequence>MSNPYDQILIDTAIVEDFSGLKQYMAAAASVLSGAIMSGCGAGTGKGPAQLPPTGPIAPTPGPPTATQASRFLMQASMGATREQIAKVQELGYAGWLDDQIATPVSGTSWAWLVGAGFATSTESEAGTDACIWRKLLSAPDTLRQRVTLALSEIIVGAVSGFFEGQWRAFSAATLLDLLQANAFGNYRILLQQISLSTPMGEFLTYIDNMKFDPATGAMPDENFAREIMQLFSIGLIQLNPDGSPKLVNGKPQETYTLDDVVGLARVFTGYGYDATFGYSTPEYKRLPLIQLAGRHEYGSKKFLGTTIVAGTNPADSLAQALDTIFAHPNVAPFIGKQLIQRLVCSNPSSAYVARVSAVFNNDGNGVKGNLTAVLKAILLDEEARADIDDTAPGYGKLREPILRLAAWARAFKATSPSDTWNVGDTSDAGKALAQSPLRAPSVFNFFRPGYVPPNSEISNSGMVAPEFQITNETSVVGYVNFMQRVICDGIGDVKADYGSLLPLADNARTLVDEINLVLTAGQLSATTVVLIVGALNTLPSGTDASRLARIHATLVMVMAAPEFIVQK</sequence>
<comment type="caution">
    <text evidence="2">The sequence shown here is derived from an EMBL/GenBank/DDBJ whole genome shotgun (WGS) entry which is preliminary data.</text>
</comment>
<evidence type="ECO:0000313" key="2">
    <source>
        <dbReference type="EMBL" id="PWF44360.1"/>
    </source>
</evidence>
<proteinExistence type="predicted"/>
<evidence type="ECO:0000313" key="3">
    <source>
        <dbReference type="Proteomes" id="UP000241421"/>
    </source>
</evidence>
<dbReference type="InterPro" id="IPR014917">
    <property type="entry name" value="DUF1800"/>
</dbReference>
<dbReference type="EMBL" id="PXWF02000269">
    <property type="protein sequence ID" value="PWF44360.1"/>
    <property type="molecule type" value="Genomic_DNA"/>
</dbReference>
<dbReference type="PANTHER" id="PTHR43737:SF1">
    <property type="entry name" value="DUF1501 DOMAIN-CONTAINING PROTEIN"/>
    <property type="match status" value="1"/>
</dbReference>
<dbReference type="PANTHER" id="PTHR43737">
    <property type="entry name" value="BLL7424 PROTEIN"/>
    <property type="match status" value="1"/>
</dbReference>
<dbReference type="Proteomes" id="UP000241421">
    <property type="component" value="Unassembled WGS sequence"/>
</dbReference>
<name>A0A2U2HGP9_9BURK</name>
<keyword evidence="3" id="KW-1185">Reference proteome</keyword>
<protein>
    <submittedName>
        <fullName evidence="2">DUF1800 domain-containing protein</fullName>
    </submittedName>
</protein>
<evidence type="ECO:0000256" key="1">
    <source>
        <dbReference type="SAM" id="MobiDB-lite"/>
    </source>
</evidence>
<feature type="region of interest" description="Disordered" evidence="1">
    <location>
        <begin position="45"/>
        <end position="65"/>
    </location>
</feature>
<accession>A0A2U2HGP9</accession>
<gene>
    <name evidence="2" type="ORF">C7C56_019595</name>
</gene>
<dbReference type="RefSeq" id="WP_106759052.1">
    <property type="nucleotide sequence ID" value="NZ_PXWF02000269.1"/>
</dbReference>
<feature type="compositionally biased region" description="Pro residues" evidence="1">
    <location>
        <begin position="50"/>
        <end position="64"/>
    </location>
</feature>